<dbReference type="Proteomes" id="UP001212602">
    <property type="component" value="Unassembled WGS sequence"/>
</dbReference>
<dbReference type="PANTHER" id="PTHR42928">
    <property type="entry name" value="TRICARBOXYLATE-BINDING PROTEIN"/>
    <property type="match status" value="1"/>
</dbReference>
<name>A0AAE3N792_9BURK</name>
<proteinExistence type="inferred from homology"/>
<dbReference type="InterPro" id="IPR042100">
    <property type="entry name" value="Bug_dom1"/>
</dbReference>
<feature type="signal peptide" evidence="2">
    <location>
        <begin position="1"/>
        <end position="27"/>
    </location>
</feature>
<keyword evidence="2" id="KW-0732">Signal</keyword>
<accession>A0AAE3N792</accession>
<dbReference type="InterPro" id="IPR006311">
    <property type="entry name" value="TAT_signal"/>
</dbReference>
<dbReference type="SUPFAM" id="SSF53850">
    <property type="entry name" value="Periplasmic binding protein-like II"/>
    <property type="match status" value="1"/>
</dbReference>
<organism evidence="3 4">
    <name type="scientific">Xenophilus arseniciresistens</name>
    <dbReference type="NCBI Taxonomy" id="1283306"/>
    <lineage>
        <taxon>Bacteria</taxon>
        <taxon>Pseudomonadati</taxon>
        <taxon>Pseudomonadota</taxon>
        <taxon>Betaproteobacteria</taxon>
        <taxon>Burkholderiales</taxon>
        <taxon>Comamonadaceae</taxon>
        <taxon>Xenophilus</taxon>
    </lineage>
</organism>
<dbReference type="PIRSF" id="PIRSF017082">
    <property type="entry name" value="YflP"/>
    <property type="match status" value="1"/>
</dbReference>
<evidence type="ECO:0000313" key="3">
    <source>
        <dbReference type="EMBL" id="MDA7417285.1"/>
    </source>
</evidence>
<dbReference type="InterPro" id="IPR005064">
    <property type="entry name" value="BUG"/>
</dbReference>
<dbReference type="AlphaFoldDB" id="A0AAE3N792"/>
<dbReference type="EMBL" id="JAQIPB010000006">
    <property type="protein sequence ID" value="MDA7417285.1"/>
    <property type="molecule type" value="Genomic_DNA"/>
</dbReference>
<sequence>MNIQRRQLMQAGALAAASLAAGPRAFAQGSFPNKPVTLIVPFAPGGNTDLVARTFAVAFGKALGQSVVVDNRGGGGGAIGANLVARAPADGYNLLVAGGGVVAVLPEMIKTPYALSNFTPLGLVNKSSMVLLARKNETRFRNLKELAAYARSADGKLTAAHSGPGTPNQLALLQLESLLKAKFTVVGYKGAGPALVDLIGGQVDVAFDQITGSMQHIKAGTLQALAVVGPTPDPALPEVPTVSQLGLGDIDGTTYLGILAAAGTPKDVLDKLSAALQQATKDPQYVNTMREMGAVAQGSAPSEFGRILQAEQTLAQQAVKDGRLKAE</sequence>
<dbReference type="PROSITE" id="PS51318">
    <property type="entry name" value="TAT"/>
    <property type="match status" value="1"/>
</dbReference>
<dbReference type="RefSeq" id="WP_271428526.1">
    <property type="nucleotide sequence ID" value="NZ_JAQIPB010000006.1"/>
</dbReference>
<dbReference type="Pfam" id="PF03401">
    <property type="entry name" value="TctC"/>
    <property type="match status" value="1"/>
</dbReference>
<feature type="chain" id="PRO_5042004936" evidence="2">
    <location>
        <begin position="28"/>
        <end position="327"/>
    </location>
</feature>
<comment type="caution">
    <text evidence="3">The sequence shown here is derived from an EMBL/GenBank/DDBJ whole genome shotgun (WGS) entry which is preliminary data.</text>
</comment>
<keyword evidence="4" id="KW-1185">Reference proteome</keyword>
<protein>
    <submittedName>
        <fullName evidence="3">Tripartite tricarboxylate transporter substrate binding protein</fullName>
    </submittedName>
</protein>
<dbReference type="Gene3D" id="3.40.190.150">
    <property type="entry name" value="Bordetella uptake gene, domain 1"/>
    <property type="match status" value="1"/>
</dbReference>
<gene>
    <name evidence="3" type="ORF">PGB34_13020</name>
</gene>
<reference evidence="3" key="1">
    <citation type="submission" date="2023-01" db="EMBL/GenBank/DDBJ databases">
        <title>Xenophilus mangrovi sp. nov., isolated from soil of Mangrove nature reserve.</title>
        <authorList>
            <person name="Xu S."/>
            <person name="Liu Z."/>
            <person name="Xu Y."/>
        </authorList>
    </citation>
    <scope>NUCLEOTIDE SEQUENCE</scope>
    <source>
        <strain evidence="3">YW8</strain>
    </source>
</reference>
<evidence type="ECO:0000256" key="2">
    <source>
        <dbReference type="SAM" id="SignalP"/>
    </source>
</evidence>
<dbReference type="PANTHER" id="PTHR42928:SF5">
    <property type="entry name" value="BLR1237 PROTEIN"/>
    <property type="match status" value="1"/>
</dbReference>
<evidence type="ECO:0000256" key="1">
    <source>
        <dbReference type="ARBA" id="ARBA00006987"/>
    </source>
</evidence>
<dbReference type="Gene3D" id="3.40.190.10">
    <property type="entry name" value="Periplasmic binding protein-like II"/>
    <property type="match status" value="1"/>
</dbReference>
<dbReference type="CDD" id="cd07012">
    <property type="entry name" value="PBP2_Bug_TTT"/>
    <property type="match status" value="1"/>
</dbReference>
<evidence type="ECO:0000313" key="4">
    <source>
        <dbReference type="Proteomes" id="UP001212602"/>
    </source>
</evidence>
<comment type="similarity">
    <text evidence="1">Belongs to the UPF0065 (bug) family.</text>
</comment>